<comment type="similarity">
    <text evidence="2 9">Belongs to the G protein gamma family.</text>
</comment>
<protein>
    <recommendedName>
        <fullName evidence="9">Guanine nucleotide-binding protein subunit gamma</fullName>
    </recommendedName>
</protein>
<evidence type="ECO:0000256" key="7">
    <source>
        <dbReference type="ARBA" id="ARBA00023288"/>
    </source>
</evidence>
<dbReference type="SMART" id="SM01224">
    <property type="entry name" value="G_gamma"/>
    <property type="match status" value="1"/>
</dbReference>
<evidence type="ECO:0000313" key="12">
    <source>
        <dbReference type="EMBL" id="CAH1264330.1"/>
    </source>
</evidence>
<evidence type="ECO:0000256" key="4">
    <source>
        <dbReference type="ARBA" id="ARBA00022481"/>
    </source>
</evidence>
<dbReference type="GO" id="GO:0005834">
    <property type="term" value="C:heterotrimeric G-protein complex"/>
    <property type="evidence" value="ECO:0007669"/>
    <property type="project" value="InterPro"/>
</dbReference>
<dbReference type="CDD" id="cd00068">
    <property type="entry name" value="GGL"/>
    <property type="match status" value="1"/>
</dbReference>
<dbReference type="Proteomes" id="UP000838412">
    <property type="component" value="Chromosome 4"/>
</dbReference>
<name>A0A8K0EPZ3_BRALA</name>
<gene>
    <name evidence="12" type="primary">GNG10</name>
    <name evidence="12" type="ORF">BLAG_LOCUS18725</name>
</gene>
<dbReference type="InterPro" id="IPR001770">
    <property type="entry name" value="G-protein_gamma"/>
</dbReference>
<dbReference type="OrthoDB" id="6264244at2759"/>
<evidence type="ECO:0000256" key="6">
    <source>
        <dbReference type="ARBA" id="ARBA00023224"/>
    </source>
</evidence>
<comment type="function">
    <text evidence="9">Guanine nucleotide-binding proteins (G proteins) are involved as a modulator or transducer in various transmembrane signaling systems. The beta and gamma chains are required for the GTPase activity, for replacement of GDP by GTP, and for G protein-effector interaction.</text>
</comment>
<dbReference type="EMBL" id="OV696689">
    <property type="protein sequence ID" value="CAH1264330.1"/>
    <property type="molecule type" value="Genomic_DNA"/>
</dbReference>
<dbReference type="PANTHER" id="PTHR13809">
    <property type="entry name" value="GUANINE NUCLEOTIDE-BINDING PROTEIN GAMMA SUBUNIT"/>
    <property type="match status" value="1"/>
</dbReference>
<comment type="subunit">
    <text evidence="9">G proteins are composed of 3 units; alpha, beta and gamma.</text>
</comment>
<evidence type="ECO:0000256" key="3">
    <source>
        <dbReference type="ARBA" id="ARBA00022475"/>
    </source>
</evidence>
<keyword evidence="4" id="KW-0488">Methylation</keyword>
<dbReference type="Pfam" id="PF00631">
    <property type="entry name" value="G-gamma"/>
    <property type="match status" value="1"/>
</dbReference>
<dbReference type="InterPro" id="IPR036284">
    <property type="entry name" value="GGL_sf"/>
</dbReference>
<evidence type="ECO:0000256" key="1">
    <source>
        <dbReference type="ARBA" id="ARBA00004342"/>
    </source>
</evidence>
<dbReference type="GO" id="GO:0007186">
    <property type="term" value="P:G protein-coupled receptor signaling pathway"/>
    <property type="evidence" value="ECO:0007669"/>
    <property type="project" value="InterPro"/>
</dbReference>
<dbReference type="SUPFAM" id="SSF48670">
    <property type="entry name" value="Transducin (heterotrimeric G protein), gamma chain"/>
    <property type="match status" value="1"/>
</dbReference>
<keyword evidence="7 9" id="KW-0449">Lipoprotein</keyword>
<dbReference type="SMART" id="SM00224">
    <property type="entry name" value="GGL"/>
    <property type="match status" value="1"/>
</dbReference>
<reference evidence="12" key="1">
    <citation type="submission" date="2022-01" db="EMBL/GenBank/DDBJ databases">
        <authorList>
            <person name="Braso-Vives M."/>
        </authorList>
    </citation>
    <scope>NUCLEOTIDE SEQUENCE</scope>
</reference>
<keyword evidence="13" id="KW-1185">Reference proteome</keyword>
<sequence>MSSWGKSQDSAVLMMKKQVEQLRREAMMERVKVSQAAAELRNYTQQNAPHDGLLVGIPSSQNPFKESTKCNIL</sequence>
<evidence type="ECO:0000259" key="11">
    <source>
        <dbReference type="PROSITE" id="PS50058"/>
    </source>
</evidence>
<dbReference type="OMA" id="KPRFCAL"/>
<dbReference type="AlphaFoldDB" id="A0A8K0EPZ3"/>
<dbReference type="GO" id="GO:0031681">
    <property type="term" value="F:G-protein beta-subunit binding"/>
    <property type="evidence" value="ECO:0007669"/>
    <property type="project" value="InterPro"/>
</dbReference>
<evidence type="ECO:0000256" key="5">
    <source>
        <dbReference type="ARBA" id="ARBA00023136"/>
    </source>
</evidence>
<keyword evidence="6 9" id="KW-0807">Transducer</keyword>
<keyword evidence="8" id="KW-0636">Prenylation</keyword>
<evidence type="ECO:0000256" key="2">
    <source>
        <dbReference type="ARBA" id="ARBA00007431"/>
    </source>
</evidence>
<evidence type="ECO:0000313" key="13">
    <source>
        <dbReference type="Proteomes" id="UP000838412"/>
    </source>
</evidence>
<feature type="domain" description="G protein gamma" evidence="11">
    <location>
        <begin position="15"/>
        <end position="73"/>
    </location>
</feature>
<dbReference type="Gene3D" id="4.10.260.10">
    <property type="entry name" value="Transducin (heterotrimeric G protein), gamma chain"/>
    <property type="match status" value="1"/>
</dbReference>
<dbReference type="InterPro" id="IPR015898">
    <property type="entry name" value="G-protein_gamma-like_dom"/>
</dbReference>
<dbReference type="PRINTS" id="PR00321">
    <property type="entry name" value="GPROTEING"/>
</dbReference>
<comment type="subcellular location">
    <subcellularLocation>
        <location evidence="1 9">Cell membrane</location>
        <topology evidence="1 9">Lipid-anchor</topology>
        <orientation evidence="1 9">Cytoplasmic side</orientation>
    </subcellularLocation>
</comment>
<dbReference type="FunFam" id="4.10.260.10:FF:000001">
    <property type="entry name" value="Guanine nucleotide-binding protein subunit gamma"/>
    <property type="match status" value="1"/>
</dbReference>
<dbReference type="PROSITE" id="PS50058">
    <property type="entry name" value="G_PROTEIN_GAMMA"/>
    <property type="match status" value="1"/>
</dbReference>
<organism evidence="12 13">
    <name type="scientific">Branchiostoma lanceolatum</name>
    <name type="common">Common lancelet</name>
    <name type="synonym">Amphioxus lanceolatum</name>
    <dbReference type="NCBI Taxonomy" id="7740"/>
    <lineage>
        <taxon>Eukaryota</taxon>
        <taxon>Metazoa</taxon>
        <taxon>Chordata</taxon>
        <taxon>Cephalochordata</taxon>
        <taxon>Leptocardii</taxon>
        <taxon>Amphioxiformes</taxon>
        <taxon>Branchiostomatidae</taxon>
        <taxon>Branchiostoma</taxon>
    </lineage>
</organism>
<feature type="region of interest" description="Disordered" evidence="10">
    <location>
        <begin position="49"/>
        <end position="73"/>
    </location>
</feature>
<proteinExistence type="inferred from homology"/>
<accession>A0A8K0EPZ3</accession>
<evidence type="ECO:0000256" key="10">
    <source>
        <dbReference type="SAM" id="MobiDB-lite"/>
    </source>
</evidence>
<keyword evidence="5 9" id="KW-0472">Membrane</keyword>
<keyword evidence="3 9" id="KW-1003">Cell membrane</keyword>
<evidence type="ECO:0000256" key="9">
    <source>
        <dbReference type="RuleBase" id="RU004973"/>
    </source>
</evidence>
<evidence type="ECO:0000256" key="8">
    <source>
        <dbReference type="ARBA" id="ARBA00023289"/>
    </source>
</evidence>